<dbReference type="InterPro" id="IPR001611">
    <property type="entry name" value="Leu-rich_rpt"/>
</dbReference>
<keyword evidence="8" id="KW-0325">Glycoprotein</keyword>
<dbReference type="SUPFAM" id="SSF52058">
    <property type="entry name" value="L domain-like"/>
    <property type="match status" value="1"/>
</dbReference>
<proteinExistence type="predicted"/>
<evidence type="ECO:0000259" key="9">
    <source>
        <dbReference type="Pfam" id="PF08263"/>
    </source>
</evidence>
<protein>
    <recommendedName>
        <fullName evidence="9">Leucine-rich repeat-containing N-terminal plant-type domain-containing protein</fullName>
    </recommendedName>
</protein>
<organism evidence="10 11">
    <name type="scientific">Stephania yunnanensis</name>
    <dbReference type="NCBI Taxonomy" id="152371"/>
    <lineage>
        <taxon>Eukaryota</taxon>
        <taxon>Viridiplantae</taxon>
        <taxon>Streptophyta</taxon>
        <taxon>Embryophyta</taxon>
        <taxon>Tracheophyta</taxon>
        <taxon>Spermatophyta</taxon>
        <taxon>Magnoliopsida</taxon>
        <taxon>Ranunculales</taxon>
        <taxon>Menispermaceae</taxon>
        <taxon>Menispermoideae</taxon>
        <taxon>Cissampelideae</taxon>
        <taxon>Stephania</taxon>
    </lineage>
</organism>
<gene>
    <name evidence="10" type="ORF">Syun_030977</name>
</gene>
<sequence length="295" mass="32219">MLTLPISTKYCQANVAAGLIIGSHGNNQTDDQLALLAFKAQIIHDPLRVLNSWNSTINFCEWRGVVCGRQHQKVVVLDLQSHGLVGSLYPHIGNLSFLHTINLQNNSFYGGVPSEVGRLFRLRIFGLSNYSFTGEIPSNLSSCSNLQVFSIGYNKLSGIIPKELSSLQKLETLHLCENNLIGIIPDSLGNLSSLQLLNLSDNNLNGRIPNSLGQLKSLQVLGLGSNRNGSTIGNGSLNDAPTDFFLNDISILLGSSSFTFEFHPSVLSLLSKLETEKEKNIVSVSCFTFKVRSKQ</sequence>
<dbReference type="PANTHER" id="PTHR48060:SF21">
    <property type="entry name" value="L DOMAIN-LIKE PROTEIN"/>
    <property type="match status" value="1"/>
</dbReference>
<dbReference type="Gene3D" id="3.80.10.10">
    <property type="entry name" value="Ribonuclease Inhibitor"/>
    <property type="match status" value="2"/>
</dbReference>
<dbReference type="FunFam" id="3.80.10.10:FF:000275">
    <property type="entry name" value="Leucine-rich repeat receptor-like protein kinase"/>
    <property type="match status" value="1"/>
</dbReference>
<reference evidence="10 11" key="1">
    <citation type="submission" date="2024-01" db="EMBL/GenBank/DDBJ databases">
        <title>Genome assemblies of Stephania.</title>
        <authorList>
            <person name="Yang L."/>
        </authorList>
    </citation>
    <scope>NUCLEOTIDE SEQUENCE [LARGE SCALE GENOMIC DNA]</scope>
    <source>
        <strain evidence="10">YNDBR</strain>
        <tissue evidence="10">Leaf</tissue>
    </source>
</reference>
<evidence type="ECO:0000313" key="10">
    <source>
        <dbReference type="EMBL" id="KAK9081995.1"/>
    </source>
</evidence>
<evidence type="ECO:0000256" key="3">
    <source>
        <dbReference type="ARBA" id="ARBA00022692"/>
    </source>
</evidence>
<keyword evidence="4" id="KW-0732">Signal</keyword>
<keyword evidence="7" id="KW-0472">Membrane</keyword>
<evidence type="ECO:0000256" key="4">
    <source>
        <dbReference type="ARBA" id="ARBA00022729"/>
    </source>
</evidence>
<dbReference type="AlphaFoldDB" id="A0AAP0DYV1"/>
<dbReference type="Pfam" id="PF00560">
    <property type="entry name" value="LRR_1"/>
    <property type="match status" value="1"/>
</dbReference>
<dbReference type="Pfam" id="PF08263">
    <property type="entry name" value="LRRNT_2"/>
    <property type="match status" value="1"/>
</dbReference>
<dbReference type="InterPro" id="IPR013210">
    <property type="entry name" value="LRR_N_plant-typ"/>
</dbReference>
<evidence type="ECO:0000256" key="8">
    <source>
        <dbReference type="ARBA" id="ARBA00023180"/>
    </source>
</evidence>
<keyword evidence="11" id="KW-1185">Reference proteome</keyword>
<accession>A0AAP0DYV1</accession>
<dbReference type="PANTHER" id="PTHR48060">
    <property type="entry name" value="DNA DAMAGE-REPAIR/TOLERATION PROTEIN DRT100"/>
    <property type="match status" value="1"/>
</dbReference>
<name>A0AAP0DYV1_9MAGN</name>
<evidence type="ECO:0000256" key="2">
    <source>
        <dbReference type="ARBA" id="ARBA00022614"/>
    </source>
</evidence>
<dbReference type="GO" id="GO:0016020">
    <property type="term" value="C:membrane"/>
    <property type="evidence" value="ECO:0007669"/>
    <property type="project" value="UniProtKB-SubCell"/>
</dbReference>
<keyword evidence="2" id="KW-0433">Leucine-rich repeat</keyword>
<dbReference type="InterPro" id="IPR053211">
    <property type="entry name" value="DNA_repair-toleration"/>
</dbReference>
<dbReference type="Proteomes" id="UP001420932">
    <property type="component" value="Unassembled WGS sequence"/>
</dbReference>
<keyword evidence="6" id="KW-1133">Transmembrane helix</keyword>
<comment type="caution">
    <text evidence="10">The sequence shown here is derived from an EMBL/GenBank/DDBJ whole genome shotgun (WGS) entry which is preliminary data.</text>
</comment>
<dbReference type="InterPro" id="IPR032675">
    <property type="entry name" value="LRR_dom_sf"/>
</dbReference>
<feature type="domain" description="Leucine-rich repeat-containing N-terminal plant-type" evidence="9">
    <location>
        <begin position="30"/>
        <end position="67"/>
    </location>
</feature>
<evidence type="ECO:0000256" key="7">
    <source>
        <dbReference type="ARBA" id="ARBA00023136"/>
    </source>
</evidence>
<evidence type="ECO:0000256" key="6">
    <source>
        <dbReference type="ARBA" id="ARBA00022989"/>
    </source>
</evidence>
<comment type="subcellular location">
    <subcellularLocation>
        <location evidence="1">Membrane</location>
        <topology evidence="1">Single-pass membrane protein</topology>
    </subcellularLocation>
</comment>
<keyword evidence="3" id="KW-0812">Transmembrane</keyword>
<dbReference type="EMBL" id="JBBNAF010000041">
    <property type="protein sequence ID" value="KAK9081995.1"/>
    <property type="molecule type" value="Genomic_DNA"/>
</dbReference>
<keyword evidence="5" id="KW-0677">Repeat</keyword>
<dbReference type="Pfam" id="PF13855">
    <property type="entry name" value="LRR_8"/>
    <property type="match status" value="1"/>
</dbReference>
<evidence type="ECO:0000256" key="5">
    <source>
        <dbReference type="ARBA" id="ARBA00022737"/>
    </source>
</evidence>
<evidence type="ECO:0000313" key="11">
    <source>
        <dbReference type="Proteomes" id="UP001420932"/>
    </source>
</evidence>
<evidence type="ECO:0000256" key="1">
    <source>
        <dbReference type="ARBA" id="ARBA00004167"/>
    </source>
</evidence>